<sequence>MADELDPSVQTDAINAEYKYPFHWDLDFSLNIGEDNRKFFEGMEEKRILGKKCPDCGATFVPPQAVCVECYVETDEWVEVEQHGVVESYTACFFEFEGLPEPPYITAAIRVADSDICMLHFIDGIEYEDHDELVEKLHKGTEVEPVWADEREGHIRDIKHWEPVEK</sequence>
<name>A0AAP2ZAQ6_9EURY</name>
<evidence type="ECO:0000259" key="1">
    <source>
        <dbReference type="Pfam" id="PF01796"/>
    </source>
</evidence>
<dbReference type="SUPFAM" id="SSF50249">
    <property type="entry name" value="Nucleic acid-binding proteins"/>
    <property type="match status" value="1"/>
</dbReference>
<dbReference type="Gene3D" id="6.10.30.10">
    <property type="match status" value="1"/>
</dbReference>
<dbReference type="RefSeq" id="WP_342809445.1">
    <property type="nucleotide sequence ID" value="NZ_JAOPJZ010000013.1"/>
</dbReference>
<evidence type="ECO:0000313" key="4">
    <source>
        <dbReference type="Proteomes" id="UP001321047"/>
    </source>
</evidence>
<dbReference type="InterPro" id="IPR022002">
    <property type="entry name" value="ChsH2_Znr"/>
</dbReference>
<dbReference type="PANTHER" id="PTHR34075">
    <property type="entry name" value="BLR3430 PROTEIN"/>
    <property type="match status" value="1"/>
</dbReference>
<organism evidence="3 4">
    <name type="scientific">Natronosalvus hydrolyticus</name>
    <dbReference type="NCBI Taxonomy" id="2979988"/>
    <lineage>
        <taxon>Archaea</taxon>
        <taxon>Methanobacteriati</taxon>
        <taxon>Methanobacteriota</taxon>
        <taxon>Stenosarchaea group</taxon>
        <taxon>Halobacteria</taxon>
        <taxon>Halobacteriales</taxon>
        <taxon>Natrialbaceae</taxon>
        <taxon>Natronosalvus</taxon>
    </lineage>
</organism>
<dbReference type="Pfam" id="PF01796">
    <property type="entry name" value="OB_ChsH2_C"/>
    <property type="match status" value="1"/>
</dbReference>
<keyword evidence="4" id="KW-1185">Reference proteome</keyword>
<dbReference type="InterPro" id="IPR052513">
    <property type="entry name" value="Thioester_dehydratase-like"/>
</dbReference>
<dbReference type="Pfam" id="PF12172">
    <property type="entry name" value="zf-ChsH2"/>
    <property type="match status" value="1"/>
</dbReference>
<comment type="caution">
    <text evidence="3">The sequence shown here is derived from an EMBL/GenBank/DDBJ whole genome shotgun (WGS) entry which is preliminary data.</text>
</comment>
<dbReference type="InterPro" id="IPR002878">
    <property type="entry name" value="ChsH2_C"/>
</dbReference>
<proteinExistence type="predicted"/>
<reference evidence="3 4" key="1">
    <citation type="submission" date="2022-09" db="EMBL/GenBank/DDBJ databases">
        <title>Enrichment on poylsaccharides allowed isolation of novel metabolic and taxonomic groups of Haloarchaea.</title>
        <authorList>
            <person name="Sorokin D.Y."/>
            <person name="Elcheninov A.G."/>
            <person name="Khizhniak T.V."/>
            <person name="Kolganova T.V."/>
            <person name="Kublanov I.V."/>
        </authorList>
    </citation>
    <scope>NUCLEOTIDE SEQUENCE [LARGE SCALE GENOMIC DNA]</scope>
    <source>
        <strain evidence="3 4">AArc-curdl1</strain>
    </source>
</reference>
<evidence type="ECO:0000313" key="3">
    <source>
        <dbReference type="EMBL" id="MCU4753120.1"/>
    </source>
</evidence>
<dbReference type="InterPro" id="IPR012340">
    <property type="entry name" value="NA-bd_OB-fold"/>
</dbReference>
<protein>
    <submittedName>
        <fullName evidence="3">Zn-ribbon domain-containing OB-fold protein</fullName>
    </submittedName>
</protein>
<accession>A0AAP2ZAQ6</accession>
<dbReference type="PANTHER" id="PTHR34075:SF4">
    <property type="entry name" value="DUF35 DOMAIN-CONTAINING PROTEIN"/>
    <property type="match status" value="1"/>
</dbReference>
<dbReference type="EMBL" id="JAOPJZ010000013">
    <property type="protein sequence ID" value="MCU4753120.1"/>
    <property type="molecule type" value="Genomic_DNA"/>
</dbReference>
<dbReference type="Proteomes" id="UP001321047">
    <property type="component" value="Unassembled WGS sequence"/>
</dbReference>
<feature type="domain" description="ChsH2 rubredoxin-like zinc ribbon" evidence="2">
    <location>
        <begin position="43"/>
        <end position="73"/>
    </location>
</feature>
<dbReference type="AlphaFoldDB" id="A0AAP2ZAQ6"/>
<evidence type="ECO:0000259" key="2">
    <source>
        <dbReference type="Pfam" id="PF12172"/>
    </source>
</evidence>
<feature type="domain" description="ChsH2 C-terminal OB-fold" evidence="1">
    <location>
        <begin position="77"/>
        <end position="147"/>
    </location>
</feature>
<gene>
    <name evidence="3" type="ORF">OB919_14230</name>
</gene>